<accession>A0ABV6XB35</accession>
<dbReference type="SUPFAM" id="SSF140453">
    <property type="entry name" value="EsxAB dimer-like"/>
    <property type="match status" value="1"/>
</dbReference>
<name>A0ABV6XB35_9ACTN</name>
<feature type="compositionally biased region" description="Gly residues" evidence="1">
    <location>
        <begin position="515"/>
        <end position="540"/>
    </location>
</feature>
<feature type="compositionally biased region" description="Gly residues" evidence="1">
    <location>
        <begin position="551"/>
        <end position="574"/>
    </location>
</feature>
<comment type="caution">
    <text evidence="2">The sequence shown here is derived from an EMBL/GenBank/DDBJ whole genome shotgun (WGS) entry which is preliminary data.</text>
</comment>
<feature type="compositionally biased region" description="Gly residues" evidence="1">
    <location>
        <begin position="404"/>
        <end position="413"/>
    </location>
</feature>
<feature type="compositionally biased region" description="Polar residues" evidence="1">
    <location>
        <begin position="1"/>
        <end position="10"/>
    </location>
</feature>
<feature type="compositionally biased region" description="Acidic residues" evidence="1">
    <location>
        <begin position="934"/>
        <end position="950"/>
    </location>
</feature>
<dbReference type="Proteomes" id="UP001592530">
    <property type="component" value="Unassembled WGS sequence"/>
</dbReference>
<dbReference type="Gene3D" id="1.10.287.1060">
    <property type="entry name" value="ESAT-6-like"/>
    <property type="match status" value="1"/>
</dbReference>
<feature type="region of interest" description="Disordered" evidence="1">
    <location>
        <begin position="651"/>
        <end position="723"/>
    </location>
</feature>
<feature type="compositionally biased region" description="Gly residues" evidence="1">
    <location>
        <begin position="677"/>
        <end position="686"/>
    </location>
</feature>
<gene>
    <name evidence="2" type="ORF">ACEZDB_32790</name>
</gene>
<dbReference type="EMBL" id="JBHEZY010000019">
    <property type="protein sequence ID" value="MFC1435429.1"/>
    <property type="molecule type" value="Genomic_DNA"/>
</dbReference>
<feature type="region of interest" description="Disordered" evidence="1">
    <location>
        <begin position="1"/>
        <end position="33"/>
    </location>
</feature>
<feature type="compositionally biased region" description="Gly residues" evidence="1">
    <location>
        <begin position="332"/>
        <end position="341"/>
    </location>
</feature>
<feature type="region of interest" description="Disordered" evidence="1">
    <location>
        <begin position="304"/>
        <end position="600"/>
    </location>
</feature>
<sequence>MGDTDYSGNGFNQGGDGAIFGDPGSDPGSVSDYDTWDWKQIEAAINGMSAGVDDSDNQSHALAVSDPNSLNKAANAFYAVQVTLSEIADSLDAQAKALAGPDGPWKGDAADSFITMMTTFSRQVKATADVLSGGATGTHSIPQQLADNAVNLLNAKNKIVEIDNWYANQAIQMGVHPMSNGLIPISQKPQLVQMMTSDMRAVLKSLAGEYQVTIDSVRSPQPITSPGDNNPDTIPQPNPDDLTNTDGLTDPGLQPANLSDLQAGQDSPLAPFPGDLSTGDGSGLPFGGSDPALMDAALNPAGGIGDPSPFPGGTDTGGLNGLVDPAAFPGGTDTGGLGGLGDPSAFPGGTDVGTGPNGLPLNSFTPTPFPLSTSTKAASQAGTGEGGLTDPLTDGAGDSFPGELGTGGTGGLGDPASFPGSLSTESGLPDGTGLDSGLGDGVGGLGAPGSGEGLGDGLGAGGMPYMPGMGGGAGQGQGQNLERSDASGLLSGDAEPWAGSTDVGGGEAGSPLGALAGGPGLDGLGGDSLGDGIGGLGAPGSGASQSDGLSAGEGLGEGGMPYLPGMGGGAGQGQGLNNERSDASGLLSGDAEPWSSLPEAAEEAGTLLGAAAGGPGLHGLGADLFAASPVGEPLAEEPVTATALPDGEWSAAGADEAAAAEAEQAAGAGEGMPYMPGMGGGMGPGPGQANERSDASGLLEGDGEPWEGAPAATGEAGSPQGAAAGTAGLELGAEAAAVEVALSAAAVAATVAGAQTAQQHQHRHEDPVAVVPLVLAGEAVAWSEEPAAAEPPAGEAVLTQEAVEAAATAEAEALEQATAGAVAEPEPSLALVGGADAGSGEESAAWDVGGDTLVPLLWGLVGPEEERDVLSSGYATAEDGTWGAHPVVAPAGDAEEEEGPTWTTWRPDQTPAPGGLTAAAIAATGALTARSTDEVPEEEPEEQTEEEPAEEPQRRSIADLLVQDGDIWGGPA</sequence>
<feature type="region of interest" description="Disordered" evidence="1">
    <location>
        <begin position="892"/>
        <end position="972"/>
    </location>
</feature>
<feature type="region of interest" description="Disordered" evidence="1">
    <location>
        <begin position="217"/>
        <end position="291"/>
    </location>
</feature>
<organism evidence="2 3">
    <name type="scientific">Streptacidiphilus alkalitolerans</name>
    <dbReference type="NCBI Taxonomy" id="3342712"/>
    <lineage>
        <taxon>Bacteria</taxon>
        <taxon>Bacillati</taxon>
        <taxon>Actinomycetota</taxon>
        <taxon>Actinomycetes</taxon>
        <taxon>Kitasatosporales</taxon>
        <taxon>Streptomycetaceae</taxon>
        <taxon>Streptacidiphilus</taxon>
    </lineage>
</organism>
<evidence type="ECO:0000313" key="2">
    <source>
        <dbReference type="EMBL" id="MFC1435429.1"/>
    </source>
</evidence>
<feature type="compositionally biased region" description="Polar residues" evidence="1">
    <location>
        <begin position="256"/>
        <end position="265"/>
    </location>
</feature>
<dbReference type="InterPro" id="IPR036689">
    <property type="entry name" value="ESAT-6-like_sf"/>
</dbReference>
<feature type="compositionally biased region" description="Polar residues" evidence="1">
    <location>
        <begin position="217"/>
        <end position="247"/>
    </location>
</feature>
<feature type="compositionally biased region" description="Low complexity" evidence="1">
    <location>
        <begin position="911"/>
        <end position="929"/>
    </location>
</feature>
<reference evidence="2 3" key="1">
    <citation type="submission" date="2024-09" db="EMBL/GenBank/DDBJ databases">
        <authorList>
            <person name="Lee S.D."/>
        </authorList>
    </citation>
    <scope>NUCLEOTIDE SEQUENCE [LARGE SCALE GENOMIC DNA]</scope>
    <source>
        <strain evidence="2 3">N1-3</strain>
    </source>
</reference>
<evidence type="ECO:0000313" key="3">
    <source>
        <dbReference type="Proteomes" id="UP001592530"/>
    </source>
</evidence>
<dbReference type="RefSeq" id="WP_380558519.1">
    <property type="nucleotide sequence ID" value="NZ_JBHEZY010000019.1"/>
</dbReference>
<feature type="compositionally biased region" description="Low complexity" evidence="1">
    <location>
        <begin position="651"/>
        <end position="676"/>
    </location>
</feature>
<feature type="compositionally biased region" description="Gly residues" evidence="1">
    <location>
        <begin position="434"/>
        <end position="477"/>
    </location>
</feature>
<proteinExistence type="predicted"/>
<evidence type="ECO:0000256" key="1">
    <source>
        <dbReference type="SAM" id="MobiDB-lite"/>
    </source>
</evidence>
<feature type="compositionally biased region" description="Low complexity" evidence="1">
    <location>
        <begin position="363"/>
        <end position="375"/>
    </location>
</feature>
<protein>
    <submittedName>
        <fullName evidence="2">WXG100 family type VII secretion target</fullName>
    </submittedName>
</protein>